<keyword evidence="2" id="KW-1185">Reference proteome</keyword>
<evidence type="ECO:0000313" key="1">
    <source>
        <dbReference type="EMBL" id="MPC35347.1"/>
    </source>
</evidence>
<name>A0A5B7EPZ3_PORTR</name>
<comment type="caution">
    <text evidence="1">The sequence shown here is derived from an EMBL/GenBank/DDBJ whole genome shotgun (WGS) entry which is preliminary data.</text>
</comment>
<dbReference type="EMBL" id="VSRR010003254">
    <property type="protein sequence ID" value="MPC35347.1"/>
    <property type="molecule type" value="Genomic_DNA"/>
</dbReference>
<dbReference type="InterPro" id="IPR029033">
    <property type="entry name" value="His_PPase_superfam"/>
</dbReference>
<dbReference type="OrthoDB" id="6509975at2759"/>
<evidence type="ECO:0000313" key="2">
    <source>
        <dbReference type="Proteomes" id="UP000324222"/>
    </source>
</evidence>
<accession>A0A5B7EPZ3</accession>
<gene>
    <name evidence="1" type="ORF">E2C01_028769</name>
</gene>
<organism evidence="1 2">
    <name type="scientific">Portunus trituberculatus</name>
    <name type="common">Swimming crab</name>
    <name type="synonym">Neptunus trituberculatus</name>
    <dbReference type="NCBI Taxonomy" id="210409"/>
    <lineage>
        <taxon>Eukaryota</taxon>
        <taxon>Metazoa</taxon>
        <taxon>Ecdysozoa</taxon>
        <taxon>Arthropoda</taxon>
        <taxon>Crustacea</taxon>
        <taxon>Multicrustacea</taxon>
        <taxon>Malacostraca</taxon>
        <taxon>Eumalacostraca</taxon>
        <taxon>Eucarida</taxon>
        <taxon>Decapoda</taxon>
        <taxon>Pleocyemata</taxon>
        <taxon>Brachyura</taxon>
        <taxon>Eubrachyura</taxon>
        <taxon>Portunoidea</taxon>
        <taxon>Portunidae</taxon>
        <taxon>Portuninae</taxon>
        <taxon>Portunus</taxon>
    </lineage>
</organism>
<protein>
    <submittedName>
        <fullName evidence="1">Uncharacterized protein</fullName>
    </submittedName>
</protein>
<dbReference type="Gene3D" id="3.40.50.1240">
    <property type="entry name" value="Phosphoglycerate mutase-like"/>
    <property type="match status" value="1"/>
</dbReference>
<dbReference type="GO" id="GO:0016791">
    <property type="term" value="F:phosphatase activity"/>
    <property type="evidence" value="ECO:0007669"/>
    <property type="project" value="UniProtKB-ARBA"/>
</dbReference>
<sequence length="370" mass="41739">MMFTPRCSNSPLMKEVIVAKGLEGRHYWTCSNRLSSVLLPFNSFNVILTSLTTASAFKSSTYYTNCQLHTSTSTFSIIGNKVANKAHSHHSSTGIPTNQTDNVIILQKDCNLHRERHLTDSLQHTTLGCIRQDTQHHWWTNSPSCLLDTAVTRLKIGLSYLNAHMHKLGLMDIPHCLWCPTQPDTPRHLLLHYPCHHSHHTALPHSLASLHIHSNGGELLYTGPERWREVQITPFTNYYGTRDLWAWHLIRHGTRYPGKDDIARFVLELPGMQTSILKAHHKGQGELCEGDLSLLSGWSLGTLNTFWASILAPEGELELEGLASRYKAALPSLFGQQFSNDSFKVSIFNTSNIDIEDLLLIFIVFILTVI</sequence>
<dbReference type="Proteomes" id="UP000324222">
    <property type="component" value="Unassembled WGS sequence"/>
</dbReference>
<proteinExistence type="predicted"/>
<dbReference type="AlphaFoldDB" id="A0A5B7EPZ3"/>
<dbReference type="SUPFAM" id="SSF53254">
    <property type="entry name" value="Phosphoglycerate mutase-like"/>
    <property type="match status" value="1"/>
</dbReference>
<reference evidence="1 2" key="1">
    <citation type="submission" date="2019-05" db="EMBL/GenBank/DDBJ databases">
        <title>Another draft genome of Portunus trituberculatus and its Hox gene families provides insights of decapod evolution.</title>
        <authorList>
            <person name="Jeong J.-H."/>
            <person name="Song I."/>
            <person name="Kim S."/>
            <person name="Choi T."/>
            <person name="Kim D."/>
            <person name="Ryu S."/>
            <person name="Kim W."/>
        </authorList>
    </citation>
    <scope>NUCLEOTIDE SEQUENCE [LARGE SCALE GENOMIC DNA]</scope>
    <source>
        <tissue evidence="1">Muscle</tissue>
    </source>
</reference>